<dbReference type="EMBL" id="NIVC01001837">
    <property type="protein sequence ID" value="PAA63514.1"/>
    <property type="molecule type" value="Genomic_DNA"/>
</dbReference>
<evidence type="ECO:0000256" key="1">
    <source>
        <dbReference type="SAM" id="MobiDB-lite"/>
    </source>
</evidence>
<protein>
    <submittedName>
        <fullName evidence="2">Uncharacterized protein</fullName>
    </submittedName>
</protein>
<comment type="caution">
    <text evidence="2">The sequence shown here is derived from an EMBL/GenBank/DDBJ whole genome shotgun (WGS) entry which is preliminary data.</text>
</comment>
<proteinExistence type="predicted"/>
<dbReference type="AlphaFoldDB" id="A0A267ERA6"/>
<gene>
    <name evidence="2" type="ORF">BOX15_Mlig012180g4</name>
</gene>
<feature type="compositionally biased region" description="Basic residues" evidence="1">
    <location>
        <begin position="77"/>
        <end position="95"/>
    </location>
</feature>
<feature type="region of interest" description="Disordered" evidence="1">
    <location>
        <begin position="56"/>
        <end position="95"/>
    </location>
</feature>
<evidence type="ECO:0000313" key="2">
    <source>
        <dbReference type="EMBL" id="PAA63514.1"/>
    </source>
</evidence>
<sequence length="161" mass="17951">MQKSPGDSTADLPASAFELKTMALKQTLLIDFNGVTLAPSARQSFNENFDSSIVEPRPRRRYSEATATAAPAERGRNRCRSAHHGCRGSRGRSAHHVRFAQTRPVRKPRSATRVRQLRDHVECQPFNCWGGVAYDNFANKVYGPMEDDVYDNIAQPAMSDA</sequence>
<keyword evidence="3" id="KW-1185">Reference proteome</keyword>
<reference evidence="2 3" key="1">
    <citation type="submission" date="2017-06" db="EMBL/GenBank/DDBJ databases">
        <title>A platform for efficient transgenesis in Macrostomum lignano, a flatworm model organism for stem cell research.</title>
        <authorList>
            <person name="Berezikov E."/>
        </authorList>
    </citation>
    <scope>NUCLEOTIDE SEQUENCE [LARGE SCALE GENOMIC DNA]</scope>
    <source>
        <strain evidence="2">DV1</strain>
        <tissue evidence="2">Whole organism</tissue>
    </source>
</reference>
<organism evidence="2 3">
    <name type="scientific">Macrostomum lignano</name>
    <dbReference type="NCBI Taxonomy" id="282301"/>
    <lineage>
        <taxon>Eukaryota</taxon>
        <taxon>Metazoa</taxon>
        <taxon>Spiralia</taxon>
        <taxon>Lophotrochozoa</taxon>
        <taxon>Platyhelminthes</taxon>
        <taxon>Rhabditophora</taxon>
        <taxon>Macrostomorpha</taxon>
        <taxon>Macrostomida</taxon>
        <taxon>Macrostomidae</taxon>
        <taxon>Macrostomum</taxon>
    </lineage>
</organism>
<evidence type="ECO:0000313" key="3">
    <source>
        <dbReference type="Proteomes" id="UP000215902"/>
    </source>
</evidence>
<name>A0A267ERA6_9PLAT</name>
<dbReference type="Proteomes" id="UP000215902">
    <property type="component" value="Unassembled WGS sequence"/>
</dbReference>
<accession>A0A267ERA6</accession>